<dbReference type="EMBL" id="BQNB010017889">
    <property type="protein sequence ID" value="GJT68329.1"/>
    <property type="molecule type" value="Genomic_DNA"/>
</dbReference>
<evidence type="ECO:0000313" key="1">
    <source>
        <dbReference type="EMBL" id="GJT68329.1"/>
    </source>
</evidence>
<protein>
    <submittedName>
        <fullName evidence="1">Uncharacterized protein</fullName>
    </submittedName>
</protein>
<accession>A0ABQ5FZW0</accession>
<evidence type="ECO:0000313" key="2">
    <source>
        <dbReference type="Proteomes" id="UP001151760"/>
    </source>
</evidence>
<name>A0ABQ5FZW0_9ASTR</name>
<sequence>MSHSLMEFNTISWWESDRTCVDLDTHGCGSEQISQDMSRGLVIFDLEAREGEVYSGGDSGVVRNEEWKGVSHGLKFMWGNSNYDYVFSVEAAGNSGGILWIWEESFQKYYVTSSDSFVTI</sequence>
<dbReference type="Proteomes" id="UP001151760">
    <property type="component" value="Unassembled WGS sequence"/>
</dbReference>
<comment type="caution">
    <text evidence="1">The sequence shown here is derived from an EMBL/GenBank/DDBJ whole genome shotgun (WGS) entry which is preliminary data.</text>
</comment>
<reference evidence="1" key="1">
    <citation type="journal article" date="2022" name="Int. J. Mol. Sci.">
        <title>Draft Genome of Tanacetum Coccineum: Genomic Comparison of Closely Related Tanacetum-Family Plants.</title>
        <authorList>
            <person name="Yamashiro T."/>
            <person name="Shiraishi A."/>
            <person name="Nakayama K."/>
            <person name="Satake H."/>
        </authorList>
    </citation>
    <scope>NUCLEOTIDE SEQUENCE</scope>
</reference>
<reference evidence="1" key="2">
    <citation type="submission" date="2022-01" db="EMBL/GenBank/DDBJ databases">
        <authorList>
            <person name="Yamashiro T."/>
            <person name="Shiraishi A."/>
            <person name="Satake H."/>
            <person name="Nakayama K."/>
        </authorList>
    </citation>
    <scope>NUCLEOTIDE SEQUENCE</scope>
</reference>
<organism evidence="1 2">
    <name type="scientific">Tanacetum coccineum</name>
    <dbReference type="NCBI Taxonomy" id="301880"/>
    <lineage>
        <taxon>Eukaryota</taxon>
        <taxon>Viridiplantae</taxon>
        <taxon>Streptophyta</taxon>
        <taxon>Embryophyta</taxon>
        <taxon>Tracheophyta</taxon>
        <taxon>Spermatophyta</taxon>
        <taxon>Magnoliopsida</taxon>
        <taxon>eudicotyledons</taxon>
        <taxon>Gunneridae</taxon>
        <taxon>Pentapetalae</taxon>
        <taxon>asterids</taxon>
        <taxon>campanulids</taxon>
        <taxon>Asterales</taxon>
        <taxon>Asteraceae</taxon>
        <taxon>Asteroideae</taxon>
        <taxon>Anthemideae</taxon>
        <taxon>Anthemidinae</taxon>
        <taxon>Tanacetum</taxon>
    </lineage>
</organism>
<proteinExistence type="predicted"/>
<keyword evidence="2" id="KW-1185">Reference proteome</keyword>
<gene>
    <name evidence="1" type="ORF">Tco_1019809</name>
</gene>